<accession>A0A5J4QZ53</accession>
<organism evidence="1">
    <name type="scientific">termite gut metagenome</name>
    <dbReference type="NCBI Taxonomy" id="433724"/>
    <lineage>
        <taxon>unclassified sequences</taxon>
        <taxon>metagenomes</taxon>
        <taxon>organismal metagenomes</taxon>
    </lineage>
</organism>
<comment type="caution">
    <text evidence="1">The sequence shown here is derived from an EMBL/GenBank/DDBJ whole genome shotgun (WGS) entry which is preliminary data.</text>
</comment>
<evidence type="ECO:0008006" key="2">
    <source>
        <dbReference type="Google" id="ProtNLM"/>
    </source>
</evidence>
<evidence type="ECO:0000313" key="1">
    <source>
        <dbReference type="EMBL" id="KAA6326659.1"/>
    </source>
</evidence>
<protein>
    <recommendedName>
        <fullName evidence="2">DUF4297 domain-containing protein</fullName>
    </recommendedName>
</protein>
<name>A0A5J4QZ53_9ZZZZ</name>
<dbReference type="EMBL" id="SNRY01002127">
    <property type="protein sequence ID" value="KAA6326659.1"/>
    <property type="molecule type" value="Genomic_DNA"/>
</dbReference>
<reference evidence="1" key="1">
    <citation type="submission" date="2019-03" db="EMBL/GenBank/DDBJ databases">
        <title>Single cell metagenomics reveals metabolic interactions within the superorganism composed of flagellate Streblomastix strix and complex community of Bacteroidetes bacteria on its surface.</title>
        <authorList>
            <person name="Treitli S.C."/>
            <person name="Kolisko M."/>
            <person name="Husnik F."/>
            <person name="Keeling P."/>
            <person name="Hampl V."/>
        </authorList>
    </citation>
    <scope>NUCLEOTIDE SEQUENCE</scope>
    <source>
        <strain evidence="1">STM</strain>
    </source>
</reference>
<gene>
    <name evidence="1" type="ORF">EZS27_024268</name>
</gene>
<proteinExistence type="predicted"/>
<dbReference type="AlphaFoldDB" id="A0A5J4QZ53"/>
<sequence length="378" mass="44839">MAKQPNNATATVKGIIYQFLVALKKCFELQEGESVYIETFGDVSVFGEETEQIETKFYKKDLTDMDINVWKTLNNWMDDKFDLDSFNVLILLTTQKIKPSSEWYQWNEKHISQKLITINKMKNNYTKKQKNRKDIVAIINRIFDNSKHERLKTIVGNFFIDHNALNDNDFYRKIRDEYAKGVPTIQKDKFIRTMLGFIISPTTINNNNWQIKYATFSKEIEELTKTLVEATTVFPEKKLLKDIKTEEYNEHLFVEKIREIQYEKVIPEAVTNYAQTQELIFQEIAKSHIVSKSLENYDEEIYQNYQIRYRRECRNIDAQKDKIKKSKDFYDDSMLADSDKTFHAYSSIPNYFRQGVLHIRANNADCDLKWLLDDEKDS</sequence>